<dbReference type="InterPro" id="IPR037143">
    <property type="entry name" value="4-PPantetheinyl_Trfase_dom_sf"/>
</dbReference>
<reference evidence="3 4" key="1">
    <citation type="submission" date="2014-07" db="EMBL/GenBank/DDBJ databases">
        <title>Draft Genome Sequence of Gephyronic Acid Producer, Cystobacter violaceus Strain Cb vi76.</title>
        <authorList>
            <person name="Stevens D.C."/>
            <person name="Young J."/>
            <person name="Carmichael R."/>
            <person name="Tan J."/>
            <person name="Taylor R.E."/>
        </authorList>
    </citation>
    <scope>NUCLEOTIDE SEQUENCE [LARGE SCALE GENOMIC DNA]</scope>
    <source>
        <strain evidence="3 4">Cb vi76</strain>
    </source>
</reference>
<dbReference type="AlphaFoldDB" id="A0A084SFZ3"/>
<sequence length="219" mass="24620">MQRTASTHPEGFTFLVWSGVGVGVLEDRREGPLPKYFLSPGERVCLDERVLPQRQPEWLRGRHACKQVVRELLGPELLMHQVEVLPGPRGEPQLHLSEGPGPLDVSISHTRTLSVAAVTARGQVGVDVEPMAPVEERLWHFFLSPAERARCEREPELALRLWVLKEALYKALRPPQPIPLRSLVPELGEGVLRLAPPFECELSFTFLPLRNHLLAVVHS</sequence>
<organism evidence="3 4">
    <name type="scientific">Archangium violaceum Cb vi76</name>
    <dbReference type="NCBI Taxonomy" id="1406225"/>
    <lineage>
        <taxon>Bacteria</taxon>
        <taxon>Pseudomonadati</taxon>
        <taxon>Myxococcota</taxon>
        <taxon>Myxococcia</taxon>
        <taxon>Myxococcales</taxon>
        <taxon>Cystobacterineae</taxon>
        <taxon>Archangiaceae</taxon>
        <taxon>Archangium</taxon>
    </lineage>
</organism>
<dbReference type="GO" id="GO:0000287">
    <property type="term" value="F:magnesium ion binding"/>
    <property type="evidence" value="ECO:0007669"/>
    <property type="project" value="InterPro"/>
</dbReference>
<dbReference type="InterPro" id="IPR008278">
    <property type="entry name" value="4-PPantetheinyl_Trfase_dom"/>
</dbReference>
<evidence type="ECO:0000259" key="2">
    <source>
        <dbReference type="Pfam" id="PF01648"/>
    </source>
</evidence>
<protein>
    <recommendedName>
        <fullName evidence="2">4'-phosphopantetheinyl transferase domain-containing protein</fullName>
    </recommendedName>
</protein>
<gene>
    <name evidence="3" type="ORF">Q664_47665</name>
</gene>
<comment type="caution">
    <text evidence="3">The sequence shown here is derived from an EMBL/GenBank/DDBJ whole genome shotgun (WGS) entry which is preliminary data.</text>
</comment>
<feature type="domain" description="4'-phosphopantetheinyl transferase" evidence="2">
    <location>
        <begin position="123"/>
        <end position="182"/>
    </location>
</feature>
<accession>A0A084SFZ3</accession>
<evidence type="ECO:0000313" key="3">
    <source>
        <dbReference type="EMBL" id="KFA87378.1"/>
    </source>
</evidence>
<dbReference type="GO" id="GO:0008897">
    <property type="term" value="F:holo-[acyl-carrier-protein] synthase activity"/>
    <property type="evidence" value="ECO:0007669"/>
    <property type="project" value="InterPro"/>
</dbReference>
<dbReference type="SUPFAM" id="SSF56214">
    <property type="entry name" value="4'-phosphopantetheinyl transferase"/>
    <property type="match status" value="2"/>
</dbReference>
<evidence type="ECO:0000313" key="4">
    <source>
        <dbReference type="Proteomes" id="UP000028547"/>
    </source>
</evidence>
<keyword evidence="1" id="KW-0808">Transferase</keyword>
<dbReference type="EMBL" id="JPMI01000378">
    <property type="protein sequence ID" value="KFA87378.1"/>
    <property type="molecule type" value="Genomic_DNA"/>
</dbReference>
<proteinExistence type="predicted"/>
<dbReference type="Proteomes" id="UP000028547">
    <property type="component" value="Unassembled WGS sequence"/>
</dbReference>
<name>A0A084SFZ3_9BACT</name>
<evidence type="ECO:0000256" key="1">
    <source>
        <dbReference type="ARBA" id="ARBA00022679"/>
    </source>
</evidence>
<dbReference type="Pfam" id="PF01648">
    <property type="entry name" value="ACPS"/>
    <property type="match status" value="1"/>
</dbReference>
<dbReference type="Gene3D" id="3.90.470.20">
    <property type="entry name" value="4'-phosphopantetheinyl transferase domain"/>
    <property type="match status" value="2"/>
</dbReference>